<sequence length="209" mass="22928">MASNSNSSKDDLESWMWSLIVLAIVFVVGLLLFIINFYKNRPLRGDNRREVAQTRDVCRPKPNDDVNLLPIVPCKSQARNEASNCASITRSHDMNPSQISGFSGGSYRTYAGNQMNSTLTDTEIVTQHQERAFSPISVSSHFAPSSDSTQGVETSTMSASPSEPDRHLYPSCSSYSLSSDNDSFSSQLTVNGLDAETGTKVSPRKSDEF</sequence>
<evidence type="ECO:0000256" key="2">
    <source>
        <dbReference type="SAM" id="Phobius"/>
    </source>
</evidence>
<evidence type="ECO:0000313" key="3">
    <source>
        <dbReference type="EMBL" id="RMX67268.1"/>
    </source>
</evidence>
<keyword evidence="2" id="KW-0472">Membrane</keyword>
<feature type="compositionally biased region" description="Polar residues" evidence="1">
    <location>
        <begin position="136"/>
        <end position="161"/>
    </location>
</feature>
<keyword evidence="4" id="KW-1185">Reference proteome</keyword>
<gene>
    <name evidence="3" type="ORF">DD238_002119</name>
</gene>
<evidence type="ECO:0000313" key="4">
    <source>
        <dbReference type="Proteomes" id="UP000282087"/>
    </source>
</evidence>
<evidence type="ECO:0000256" key="1">
    <source>
        <dbReference type="SAM" id="MobiDB-lite"/>
    </source>
</evidence>
<dbReference type="EMBL" id="QLLG01000171">
    <property type="protein sequence ID" value="RMX67268.1"/>
    <property type="molecule type" value="Genomic_DNA"/>
</dbReference>
<dbReference type="VEuPathDB" id="FungiDB:DD237_002740"/>
<organism evidence="3 4">
    <name type="scientific">Peronospora effusa</name>
    <dbReference type="NCBI Taxonomy" id="542832"/>
    <lineage>
        <taxon>Eukaryota</taxon>
        <taxon>Sar</taxon>
        <taxon>Stramenopiles</taxon>
        <taxon>Oomycota</taxon>
        <taxon>Peronosporomycetes</taxon>
        <taxon>Peronosporales</taxon>
        <taxon>Peronosporaceae</taxon>
        <taxon>Peronospora</taxon>
    </lineage>
</organism>
<accession>A0A3M6VK35</accession>
<protein>
    <submittedName>
        <fullName evidence="3">Uncharacterized protein</fullName>
    </submittedName>
</protein>
<keyword evidence="2" id="KW-0812">Transmembrane</keyword>
<reference evidence="3 4" key="1">
    <citation type="submission" date="2018-06" db="EMBL/GenBank/DDBJ databases">
        <title>Comparative genomics of downy mildews reveals potential adaptations to biotrophy.</title>
        <authorList>
            <person name="Fletcher K."/>
            <person name="Klosterman S.J."/>
            <person name="Derevnina L."/>
            <person name="Martin F."/>
            <person name="Koike S."/>
            <person name="Reyes Chin-Wo S."/>
            <person name="Mou B."/>
            <person name="Michelmore R."/>
        </authorList>
    </citation>
    <scope>NUCLEOTIDE SEQUENCE [LARGE SCALE GENOMIC DNA]</scope>
    <source>
        <strain evidence="3 4">R14</strain>
    </source>
</reference>
<comment type="caution">
    <text evidence="3">The sequence shown here is derived from an EMBL/GenBank/DDBJ whole genome shotgun (WGS) entry which is preliminary data.</text>
</comment>
<feature type="compositionally biased region" description="Low complexity" evidence="1">
    <location>
        <begin position="171"/>
        <end position="186"/>
    </location>
</feature>
<name>A0A3M6VK35_9STRA</name>
<keyword evidence="2" id="KW-1133">Transmembrane helix</keyword>
<proteinExistence type="predicted"/>
<dbReference type="Proteomes" id="UP000282087">
    <property type="component" value="Unassembled WGS sequence"/>
</dbReference>
<feature type="region of interest" description="Disordered" evidence="1">
    <location>
        <begin position="135"/>
        <end position="209"/>
    </location>
</feature>
<feature type="transmembrane region" description="Helical" evidence="2">
    <location>
        <begin position="15"/>
        <end position="38"/>
    </location>
</feature>
<dbReference type="AlphaFoldDB" id="A0A3M6VK35"/>